<feature type="region of interest" description="Disordered" evidence="11">
    <location>
        <begin position="1"/>
        <end position="73"/>
    </location>
</feature>
<dbReference type="CDD" id="cd14066">
    <property type="entry name" value="STKc_IRAK"/>
    <property type="match status" value="1"/>
</dbReference>
<accession>D3IVB7</accession>
<dbReference type="Gene3D" id="3.30.420.10">
    <property type="entry name" value="Ribonuclease H-like superfamily/Ribonuclease H"/>
    <property type="match status" value="1"/>
</dbReference>
<dbReference type="GO" id="GO:0015074">
    <property type="term" value="P:DNA integration"/>
    <property type="evidence" value="ECO:0007669"/>
    <property type="project" value="InterPro"/>
</dbReference>
<evidence type="ECO:0000256" key="1">
    <source>
        <dbReference type="ARBA" id="ARBA00004167"/>
    </source>
</evidence>
<sequence>RSQQGEVLEQQRSGTTARAERYDRARTWSNREVRKSKGRAKGTKGRSKQKEIQTNEEEVWTKGSPNRKVQGKGPKIKEHSIDYWLWADLIAPESQRLLKNVIRVRQQEEADIFYMPFFTTISYFLLDKQECKALYREALKWVTDQPGLEGRDHVILVHHPWSFKSVQRFVKKAIWLLPDMDSTGYWCGLTFFHSTVAKQTEPTISGLHAIPMETNASREVHTSTMLSQSRRLHTPHKYIRVAPVPVNGGNGGLELVTPQHCSPQEASMAASPWDSGSSSSLWNTLGQASSVVQLVGVDALGLVSMVVQAALAARRHRDACMRLAQHVEIVGGLLRELELAELMRREATRRPLEQLRGALRRCYALVRACQDCGYLHRLLFGARMADELRAAQDEIDMYIRLIPLISLVDGTNSRRVTMWTHLRQRYESSGDALYLSVVRQEHSLQQGDATIDAFYAQSSAVWRQLDSLLTAGCCSYPCCLAVRADLEFQRVYDFLTRLRPEFEQRRAQLLARHPRVTLLEALTEIHAEETRLSGAGLMSLPFVLAARPPATLTAPRFSTLPPPAAATGGGGRPPSGGGRPHCSYCDKDIVRLRRLLAASGSPSTGSAGSATDSSGIAKPPPTQSDTSLWILDYGASFHMTSDSSTLSFITPLESPVSVLTADGTSLSVSGRGPLSNSSFHVPFVAHVSRLTMQLLSAGQITDLGCRVIIDSDSCCVQNCHTGALVGSCPRRLDSQCLWELDWLHIPSAATVAASLSASATSSTSSFQQWHHCLGHLCGSRLSSLVRRGFLGSVSGDVSLDCQGYDFSRHTWIYSMSSRSEALSIYKQFATMVRTQFSTPISVFRADSAGEYLSRYLRNFLAEQGNLTQFSCPGAHAQNGVAERKHRHLLEMARALMIAASIPPHFWAEAVSTATYLVNIQPSSALQSAIPVEFLCGLLPDYSALRLFGCICYCRAQGLSVLGSCWLTNANFSGVTFDESCPFYPCPASPSASSVESLSFLTFPDTHISVLPSSTRPTESPHIPPVASPPLSPPASSPAAPQAPHTTIPFPPLFYTRRPRIEDLPDEPSSPDVTSSPDAPSSPAGSSSPRYALRNRQSIRLLACFGFAGAATHEPVSYRDAVTHPECQHAMAEEIAALEHTGTWDLVPFPSHSRPITCKWVYKIKTRSDGSLERYKARLVARGFQQEHGLDYDKTFAPVAHMTTVRTLLSVASVRHWSVSQLDVKNSFLNGELREEVYMHPPPGYSVPEGMVCRLRHSLYGLKQAPRAWFERFSFVVTAAGFSASDHDPTLFVHTSSRGRTLLLYVDDMIITGDDSKYIVFVKACLSEQFLMSDLGPLRCFLGIEVTSTPDGFFMSQEKYIQDLLDRASLTDQRTVETPMELNVHLRPSDGEPLSDPTRYRHLIGSLVYLAVTRPDITYPVHILSQFISAPTQKTKKQTAVSRSSAEAELRAMALLTAEITWLRWLLEDFGVSVTTPTPLFSDSTGAISIARDPVKHELTKHIGVGASFMRSCVPDQPPGNTSAIHNRKEDKASMAHHCSHLHGFAKHTGDEPGCSGWIQALEANPVPCRRWAQIWRRRLQASASSSSSTCHWMPRLPPGCRVTEGVPSVVTSCSNFHTRFPTRVLEFTEICVEGATKPCEIGGKPFEGTVDLQEQKIMDMEELAKLCTRTEENCPGFSKFGFFQILDATHCFSEKTIIGSGGYGTVYKGQFPDGLTVAIKRLNEHATAFDFKSELQLARLQHTNLVRLLGWCIHGKERILVYELVHNGNLHNIIFDKRKGALLNWSKRLRIIKGLVEGLVYLHKHSLLWIVHRDLKPNNILLDRDMSPKISDFGSAITLSSDVTEEHTSRVVGTSGYIAPEYASRGLYSLKTDVFSFGVLVLVIISGRKNTIMERQGDTVGNLVRDAWHKWKDGRLHELVDPSLGDGYELAQITRCTQVALLCAQEDPANRPTMTDVATMLSSESIGLLSDPEQPTELVNGGASGDMSSTYIGQSSNTIDITITSSAPMTRVRIIVDPQNSLLGESRVGLGKCLVEPPG</sequence>
<proteinExistence type="predicted"/>
<feature type="region of interest" description="Disordered" evidence="11">
    <location>
        <begin position="1010"/>
        <end position="1042"/>
    </location>
</feature>
<comment type="subcellular location">
    <subcellularLocation>
        <location evidence="1">Membrane</location>
        <topology evidence="1">Single-pass membrane protein</topology>
    </subcellularLocation>
</comment>
<evidence type="ECO:0000259" key="13">
    <source>
        <dbReference type="PROSITE" id="PS50994"/>
    </source>
</evidence>
<feature type="region of interest" description="Disordered" evidence="11">
    <location>
        <begin position="599"/>
        <end position="623"/>
    </location>
</feature>
<feature type="region of interest" description="Disordered" evidence="11">
    <location>
        <begin position="555"/>
        <end position="580"/>
    </location>
</feature>
<feature type="region of interest" description="Disordered" evidence="11">
    <location>
        <begin position="1059"/>
        <end position="1089"/>
    </location>
</feature>
<dbReference type="PANTHER" id="PTHR27006:SF627">
    <property type="entry name" value="PROTEIN KINASE DOMAIN-CONTAINING PROTEIN"/>
    <property type="match status" value="1"/>
</dbReference>
<keyword evidence="7 10" id="KW-0067">ATP-binding</keyword>
<protein>
    <submittedName>
        <fullName evidence="14">Putative retrotransposon protein</fullName>
    </submittedName>
</protein>
<dbReference type="PROSITE" id="PS00108">
    <property type="entry name" value="PROTEIN_KINASE_ST"/>
    <property type="match status" value="1"/>
</dbReference>
<evidence type="ECO:0000256" key="4">
    <source>
        <dbReference type="ARBA" id="ARBA00022741"/>
    </source>
</evidence>
<dbReference type="InterPro" id="IPR036537">
    <property type="entry name" value="Adaptor_Cbl_N_dom_sf"/>
</dbReference>
<evidence type="ECO:0000256" key="5">
    <source>
        <dbReference type="ARBA" id="ARBA00022750"/>
    </source>
</evidence>
<feature type="compositionally biased region" description="Polar residues" evidence="11">
    <location>
        <begin position="1"/>
        <end position="16"/>
    </location>
</feature>
<evidence type="ECO:0000256" key="2">
    <source>
        <dbReference type="ARBA" id="ARBA00022679"/>
    </source>
</evidence>
<dbReference type="SMART" id="SM00220">
    <property type="entry name" value="S_TKc"/>
    <property type="match status" value="1"/>
</dbReference>
<dbReference type="CDD" id="cd09272">
    <property type="entry name" value="RNase_HI_RT_Ty1"/>
    <property type="match status" value="1"/>
</dbReference>
<dbReference type="InterPro" id="IPR008271">
    <property type="entry name" value="Ser/Thr_kinase_AS"/>
</dbReference>
<keyword evidence="6" id="KW-0418">Kinase</keyword>
<dbReference type="Pfam" id="PF07727">
    <property type="entry name" value="RVT_2"/>
    <property type="match status" value="1"/>
</dbReference>
<dbReference type="SUPFAM" id="SSF53098">
    <property type="entry name" value="Ribonuclease H-like"/>
    <property type="match status" value="1"/>
</dbReference>
<feature type="domain" description="Integrase catalytic" evidence="13">
    <location>
        <begin position="725"/>
        <end position="938"/>
    </location>
</feature>
<dbReference type="CDD" id="cd21037">
    <property type="entry name" value="MLKL_NTD"/>
    <property type="match status" value="1"/>
</dbReference>
<feature type="compositionally biased region" description="Low complexity" evidence="11">
    <location>
        <begin position="599"/>
        <end position="615"/>
    </location>
</feature>
<dbReference type="InterPro" id="IPR013103">
    <property type="entry name" value="RVT_2"/>
</dbReference>
<feature type="compositionally biased region" description="Gly residues" evidence="11">
    <location>
        <begin position="567"/>
        <end position="579"/>
    </location>
</feature>
<dbReference type="InterPro" id="IPR059179">
    <property type="entry name" value="MLKL-like_MCAfunc"/>
</dbReference>
<dbReference type="InterPro" id="IPR040911">
    <property type="entry name" value="Exostosin_GT47"/>
</dbReference>
<dbReference type="Pfam" id="PF19584">
    <property type="entry name" value="MCAfunc"/>
    <property type="match status" value="1"/>
</dbReference>
<dbReference type="SUPFAM" id="SSF56112">
    <property type="entry name" value="Protein kinase-like (PK-like)"/>
    <property type="match status" value="1"/>
</dbReference>
<evidence type="ECO:0000256" key="11">
    <source>
        <dbReference type="SAM" id="MobiDB-lite"/>
    </source>
</evidence>
<dbReference type="GO" id="GO:0016020">
    <property type="term" value="C:membrane"/>
    <property type="evidence" value="ECO:0007669"/>
    <property type="project" value="UniProtKB-SubCell"/>
</dbReference>
<evidence type="ECO:0000259" key="12">
    <source>
        <dbReference type="PROSITE" id="PS50011"/>
    </source>
</evidence>
<dbReference type="Pfam" id="PF00069">
    <property type="entry name" value="Pkinase"/>
    <property type="match status" value="1"/>
</dbReference>
<keyword evidence="5" id="KW-0378">Hydrolase</keyword>
<dbReference type="InterPro" id="IPR000719">
    <property type="entry name" value="Prot_kinase_dom"/>
</dbReference>
<feature type="compositionally biased region" description="Basic residues" evidence="11">
    <location>
        <begin position="36"/>
        <end position="47"/>
    </location>
</feature>
<dbReference type="Gene3D" id="1.20.930.20">
    <property type="entry name" value="Adaptor protein Cbl, N-terminal domain"/>
    <property type="match status" value="1"/>
</dbReference>
<dbReference type="Pfam" id="PF03016">
    <property type="entry name" value="Exostosin_GT47"/>
    <property type="match status" value="1"/>
</dbReference>
<dbReference type="InterPro" id="IPR017441">
    <property type="entry name" value="Protein_kinase_ATP_BS"/>
</dbReference>
<evidence type="ECO:0000256" key="6">
    <source>
        <dbReference type="ARBA" id="ARBA00022777"/>
    </source>
</evidence>
<dbReference type="InterPro" id="IPR043502">
    <property type="entry name" value="DNA/RNA_pol_sf"/>
</dbReference>
<evidence type="ECO:0000256" key="8">
    <source>
        <dbReference type="ARBA" id="ARBA00022989"/>
    </source>
</evidence>
<dbReference type="PROSITE" id="PS00107">
    <property type="entry name" value="PROTEIN_KINASE_ATP"/>
    <property type="match status" value="1"/>
</dbReference>
<dbReference type="GO" id="GO:0005262">
    <property type="term" value="F:calcium channel activity"/>
    <property type="evidence" value="ECO:0007669"/>
    <property type="project" value="UniProtKB-ARBA"/>
</dbReference>
<organism evidence="14">
    <name type="scientific">Phyllostachys edulis</name>
    <name type="common">Tortoise shell bamboo</name>
    <name type="synonym">Bambusa edulis</name>
    <dbReference type="NCBI Taxonomy" id="38705"/>
    <lineage>
        <taxon>Eukaryota</taxon>
        <taxon>Viridiplantae</taxon>
        <taxon>Streptophyta</taxon>
        <taxon>Embryophyta</taxon>
        <taxon>Tracheophyta</taxon>
        <taxon>Spermatophyta</taxon>
        <taxon>Magnoliopsida</taxon>
        <taxon>Liliopsida</taxon>
        <taxon>Poales</taxon>
        <taxon>Poaceae</taxon>
        <taxon>BOP clade</taxon>
        <taxon>Bambusoideae</taxon>
        <taxon>Arundinarodae</taxon>
        <taxon>Arundinarieae</taxon>
        <taxon>Arundinariinae</taxon>
        <taxon>Phyllostachys</taxon>
    </lineage>
</organism>
<feature type="compositionally biased region" description="Pro residues" evidence="11">
    <location>
        <begin position="1021"/>
        <end position="1035"/>
    </location>
</feature>
<feature type="compositionally biased region" description="Basic and acidic residues" evidence="11">
    <location>
        <begin position="18"/>
        <end position="35"/>
    </location>
</feature>
<dbReference type="GO" id="GO:0007166">
    <property type="term" value="P:cell surface receptor signaling pathway"/>
    <property type="evidence" value="ECO:0007669"/>
    <property type="project" value="InterPro"/>
</dbReference>
<evidence type="ECO:0000313" key="14">
    <source>
        <dbReference type="EMBL" id="ADB85257.1"/>
    </source>
</evidence>
<evidence type="ECO:0000256" key="10">
    <source>
        <dbReference type="PROSITE-ProRule" id="PRU10141"/>
    </source>
</evidence>
<dbReference type="GO" id="GO:0004190">
    <property type="term" value="F:aspartic-type endopeptidase activity"/>
    <property type="evidence" value="ECO:0007669"/>
    <property type="project" value="UniProtKB-KW"/>
</dbReference>
<dbReference type="PROSITE" id="PS50011">
    <property type="entry name" value="PROTEIN_KINASE_DOM"/>
    <property type="match status" value="1"/>
</dbReference>
<keyword evidence="8" id="KW-1133">Transmembrane helix</keyword>
<keyword evidence="5" id="KW-0064">Aspartyl protease</keyword>
<dbReference type="PANTHER" id="PTHR27006">
    <property type="entry name" value="PROMASTIGOTE SURFACE ANTIGEN PROTEIN PSA"/>
    <property type="match status" value="1"/>
</dbReference>
<dbReference type="InterPro" id="IPR036397">
    <property type="entry name" value="RNaseH_sf"/>
</dbReference>
<feature type="non-terminal residue" evidence="14">
    <location>
        <position position="1"/>
    </location>
</feature>
<dbReference type="GO" id="GO:0005524">
    <property type="term" value="F:ATP binding"/>
    <property type="evidence" value="ECO:0007669"/>
    <property type="project" value="UniProtKB-UniRule"/>
</dbReference>
<dbReference type="InterPro" id="IPR054722">
    <property type="entry name" value="PolX-like_BBD"/>
</dbReference>
<dbReference type="EMBL" id="GQ252797">
    <property type="protein sequence ID" value="ADB85257.1"/>
    <property type="molecule type" value="Genomic_DNA"/>
</dbReference>
<dbReference type="InterPro" id="IPR001584">
    <property type="entry name" value="Integrase_cat-core"/>
</dbReference>
<dbReference type="FunFam" id="1.20.930.20:FF:000003">
    <property type="entry name" value="DNA mismatch repair protein MLH1"/>
    <property type="match status" value="1"/>
</dbReference>
<dbReference type="Gene3D" id="1.10.510.10">
    <property type="entry name" value="Transferase(Phosphotransferase) domain 1"/>
    <property type="match status" value="1"/>
</dbReference>
<dbReference type="Pfam" id="PF22936">
    <property type="entry name" value="Pol_BBD"/>
    <property type="match status" value="1"/>
</dbReference>
<feature type="binding site" evidence="10">
    <location>
        <position position="1720"/>
    </location>
    <ligand>
        <name>ATP</name>
        <dbReference type="ChEBI" id="CHEBI:30616"/>
    </ligand>
</feature>
<dbReference type="SUPFAM" id="SSF56672">
    <property type="entry name" value="DNA/RNA polymerases"/>
    <property type="match status" value="1"/>
</dbReference>
<keyword evidence="2" id="KW-0808">Transferase</keyword>
<keyword evidence="5" id="KW-0645">Protease</keyword>
<keyword evidence="9" id="KW-0472">Membrane</keyword>
<dbReference type="FunFam" id="1.10.510.10:FF:000384">
    <property type="entry name" value="G-type lectin S-receptor-like serine/threonine-protein kinase"/>
    <property type="match status" value="1"/>
</dbReference>
<keyword evidence="4 10" id="KW-0547">Nucleotide-binding</keyword>
<dbReference type="PROSITE" id="PS50994">
    <property type="entry name" value="INTEGRASE"/>
    <property type="match status" value="1"/>
</dbReference>
<name>D3IVB7_PHYED</name>
<reference evidence="14" key="1">
    <citation type="journal article" date="2010" name="J. Integr. Plant Biol.">
        <title>Insights into the bamboo genome: syntenic relationships to rice and sorghum.</title>
        <authorList>
            <person name="Gui Y.J."/>
            <person name="Zhou Y."/>
            <person name="Wang Y."/>
            <person name="Wang S."/>
            <person name="Wang S.Y."/>
            <person name="Hu Y."/>
            <person name="Bo S.P."/>
            <person name="Chen H."/>
            <person name="Zhou C.P."/>
            <person name="Ma N.X."/>
            <person name="Zhang T.Z."/>
            <person name="Fan L.J."/>
        </authorList>
    </citation>
    <scope>NUCLEOTIDE SEQUENCE</scope>
    <source>
        <tissue evidence="14">Shoot</tissue>
    </source>
</reference>
<dbReference type="GO" id="GO:0004672">
    <property type="term" value="F:protein kinase activity"/>
    <property type="evidence" value="ECO:0007669"/>
    <property type="project" value="InterPro"/>
</dbReference>
<feature type="domain" description="Protein kinase" evidence="12">
    <location>
        <begin position="1692"/>
        <end position="1966"/>
    </location>
</feature>
<evidence type="ECO:0000256" key="9">
    <source>
        <dbReference type="ARBA" id="ARBA00023136"/>
    </source>
</evidence>
<dbReference type="InterPro" id="IPR011009">
    <property type="entry name" value="Kinase-like_dom_sf"/>
</dbReference>
<evidence type="ECO:0000256" key="3">
    <source>
        <dbReference type="ARBA" id="ARBA00022692"/>
    </source>
</evidence>
<evidence type="ECO:0000256" key="7">
    <source>
        <dbReference type="ARBA" id="ARBA00022840"/>
    </source>
</evidence>
<dbReference type="Gene3D" id="3.30.200.20">
    <property type="entry name" value="Phosphorylase Kinase, domain 1"/>
    <property type="match status" value="1"/>
</dbReference>
<dbReference type="GO" id="GO:0003676">
    <property type="term" value="F:nucleic acid binding"/>
    <property type="evidence" value="ECO:0007669"/>
    <property type="project" value="InterPro"/>
</dbReference>
<keyword evidence="3" id="KW-0812">Transmembrane</keyword>
<feature type="compositionally biased region" description="Low complexity" evidence="11">
    <location>
        <begin position="1069"/>
        <end position="1088"/>
    </location>
</feature>
<dbReference type="InterPro" id="IPR012337">
    <property type="entry name" value="RNaseH-like_sf"/>
</dbReference>
<dbReference type="InterPro" id="IPR045766">
    <property type="entry name" value="MCAfunc"/>
</dbReference>